<dbReference type="EMBL" id="UINC01021414">
    <property type="protein sequence ID" value="SVA88910.1"/>
    <property type="molecule type" value="Genomic_DNA"/>
</dbReference>
<accession>A0A381ZI33</accession>
<organism evidence="1">
    <name type="scientific">marine metagenome</name>
    <dbReference type="NCBI Taxonomy" id="408172"/>
    <lineage>
        <taxon>unclassified sequences</taxon>
        <taxon>metagenomes</taxon>
        <taxon>ecological metagenomes</taxon>
    </lineage>
</organism>
<feature type="non-terminal residue" evidence="1">
    <location>
        <position position="1"/>
    </location>
</feature>
<protein>
    <submittedName>
        <fullName evidence="1">Uncharacterized protein</fullName>
    </submittedName>
</protein>
<name>A0A381ZI33_9ZZZZ</name>
<proteinExistence type="predicted"/>
<reference evidence="1" key="1">
    <citation type="submission" date="2018-05" db="EMBL/GenBank/DDBJ databases">
        <authorList>
            <person name="Lanie J.A."/>
            <person name="Ng W.-L."/>
            <person name="Kazmierczak K.M."/>
            <person name="Andrzejewski T.M."/>
            <person name="Davidsen T.M."/>
            <person name="Wayne K.J."/>
            <person name="Tettelin H."/>
            <person name="Glass J.I."/>
            <person name="Rusch D."/>
            <person name="Podicherti R."/>
            <person name="Tsui H.-C.T."/>
            <person name="Winkler M.E."/>
        </authorList>
    </citation>
    <scope>NUCLEOTIDE SEQUENCE</scope>
</reference>
<evidence type="ECO:0000313" key="1">
    <source>
        <dbReference type="EMBL" id="SVA88910.1"/>
    </source>
</evidence>
<dbReference type="AlphaFoldDB" id="A0A381ZI33"/>
<gene>
    <name evidence="1" type="ORF">METZ01_LOCUS141764</name>
</gene>
<sequence length="184" mass="20019">RLGGLSTQITKHARPLIKSALTQSPTTAALISGRLREEMGIVNADSELDQIFQAISETVNVTVSPAKKRGISISMKIRLTAVPFDFDSVVGDVGSYVTGKGATIPWFKWLTAAGDRIIVRDYDVEGGHPESSRTGDMIMKKGKKGWRVPPEFAGSPKNNFVTEATDSILPELGRYIQTTAIRML</sequence>